<gene>
    <name evidence="1" type="ORF">ACAOBT_LOCUS8240</name>
</gene>
<dbReference type="AlphaFoldDB" id="A0A9P0KB74"/>
<organism evidence="1 2">
    <name type="scientific">Acanthoscelides obtectus</name>
    <name type="common">Bean weevil</name>
    <name type="synonym">Bruchus obtectus</name>
    <dbReference type="NCBI Taxonomy" id="200917"/>
    <lineage>
        <taxon>Eukaryota</taxon>
        <taxon>Metazoa</taxon>
        <taxon>Ecdysozoa</taxon>
        <taxon>Arthropoda</taxon>
        <taxon>Hexapoda</taxon>
        <taxon>Insecta</taxon>
        <taxon>Pterygota</taxon>
        <taxon>Neoptera</taxon>
        <taxon>Endopterygota</taxon>
        <taxon>Coleoptera</taxon>
        <taxon>Polyphaga</taxon>
        <taxon>Cucujiformia</taxon>
        <taxon>Chrysomeloidea</taxon>
        <taxon>Chrysomelidae</taxon>
        <taxon>Bruchinae</taxon>
        <taxon>Bruchini</taxon>
        <taxon>Acanthoscelides</taxon>
    </lineage>
</organism>
<sequence>MGTIKEDEGLRLLRNVEILRVLNGEDIGKPNINTNMLERDRQGLNDRDTLSNPQKKSIFLDKFRFLPKLNELHYKKNVQRTVEETPPPSPAPSLQHRAENFSALNRRRMRKRRTILYAKIKGLENKISNREKYEIIHIQVYTGR</sequence>
<keyword evidence="2" id="KW-1185">Reference proteome</keyword>
<protein>
    <submittedName>
        <fullName evidence="1">Uncharacterized protein</fullName>
    </submittedName>
</protein>
<name>A0A9P0KB74_ACAOB</name>
<evidence type="ECO:0000313" key="1">
    <source>
        <dbReference type="EMBL" id="CAH1969127.1"/>
    </source>
</evidence>
<dbReference type="Proteomes" id="UP001152888">
    <property type="component" value="Unassembled WGS sequence"/>
</dbReference>
<proteinExistence type="predicted"/>
<reference evidence="1" key="1">
    <citation type="submission" date="2022-03" db="EMBL/GenBank/DDBJ databases">
        <authorList>
            <person name="Sayadi A."/>
        </authorList>
    </citation>
    <scope>NUCLEOTIDE SEQUENCE</scope>
</reference>
<accession>A0A9P0KB74</accession>
<evidence type="ECO:0000313" key="2">
    <source>
        <dbReference type="Proteomes" id="UP001152888"/>
    </source>
</evidence>
<comment type="caution">
    <text evidence="1">The sequence shown here is derived from an EMBL/GenBank/DDBJ whole genome shotgun (WGS) entry which is preliminary data.</text>
</comment>
<dbReference type="EMBL" id="CAKOFQ010006760">
    <property type="protein sequence ID" value="CAH1969127.1"/>
    <property type="molecule type" value="Genomic_DNA"/>
</dbReference>